<dbReference type="SUPFAM" id="SSF82693">
    <property type="entry name" value="Multidrug efflux transporter AcrB pore domain, PN1, PN2, PC1 and PC2 subdomains"/>
    <property type="match status" value="2"/>
</dbReference>
<dbReference type="PANTHER" id="PTHR32063">
    <property type="match status" value="1"/>
</dbReference>
<feature type="transmembrane region" description="Helical" evidence="1">
    <location>
        <begin position="492"/>
        <end position="514"/>
    </location>
</feature>
<dbReference type="GO" id="GO:0042910">
    <property type="term" value="F:xenobiotic transmembrane transporter activity"/>
    <property type="evidence" value="ECO:0007669"/>
    <property type="project" value="TreeGrafter"/>
</dbReference>
<dbReference type="Gene3D" id="3.30.2090.10">
    <property type="entry name" value="Multidrug efflux transporter AcrB TolC docking domain, DN and DC subdomains"/>
    <property type="match status" value="2"/>
</dbReference>
<dbReference type="InterPro" id="IPR027463">
    <property type="entry name" value="AcrB_DN_DC_subdom"/>
</dbReference>
<dbReference type="Proteomes" id="UP000324233">
    <property type="component" value="Chromosome"/>
</dbReference>
<name>A0A5B9W6N9_9BACT</name>
<evidence type="ECO:0000256" key="1">
    <source>
        <dbReference type="SAM" id="Phobius"/>
    </source>
</evidence>
<feature type="transmembrane region" description="Helical" evidence="1">
    <location>
        <begin position="565"/>
        <end position="582"/>
    </location>
</feature>
<dbReference type="OrthoDB" id="9798415at2"/>
<dbReference type="Gene3D" id="3.30.70.1440">
    <property type="entry name" value="Multidrug efflux transporter AcrB pore domain"/>
    <property type="match status" value="1"/>
</dbReference>
<dbReference type="Gene3D" id="3.30.70.1320">
    <property type="entry name" value="Multidrug efflux transporter AcrB pore domain like"/>
    <property type="match status" value="1"/>
</dbReference>
<dbReference type="GO" id="GO:0005886">
    <property type="term" value="C:plasma membrane"/>
    <property type="evidence" value="ECO:0007669"/>
    <property type="project" value="TreeGrafter"/>
</dbReference>
<feature type="transmembrane region" description="Helical" evidence="1">
    <location>
        <begin position="1143"/>
        <end position="1166"/>
    </location>
</feature>
<dbReference type="Gene3D" id="3.30.70.1430">
    <property type="entry name" value="Multidrug efflux transporter AcrB pore domain"/>
    <property type="match status" value="3"/>
</dbReference>
<feature type="transmembrane region" description="Helical" evidence="1">
    <location>
        <begin position="370"/>
        <end position="389"/>
    </location>
</feature>
<dbReference type="PANTHER" id="PTHR32063:SF19">
    <property type="entry name" value="CATION EFFLUX SYSTEM PROTEIN CUSA"/>
    <property type="match status" value="1"/>
</dbReference>
<evidence type="ECO:0000313" key="2">
    <source>
        <dbReference type="EMBL" id="QEH35641.1"/>
    </source>
</evidence>
<organism evidence="2 3">
    <name type="scientific">Aquisphaera giovannonii</name>
    <dbReference type="NCBI Taxonomy" id="406548"/>
    <lineage>
        <taxon>Bacteria</taxon>
        <taxon>Pseudomonadati</taxon>
        <taxon>Planctomycetota</taxon>
        <taxon>Planctomycetia</taxon>
        <taxon>Isosphaerales</taxon>
        <taxon>Isosphaeraceae</taxon>
        <taxon>Aquisphaera</taxon>
    </lineage>
</organism>
<sequence length="1313" mass="141069">MTDRLIAFSIRRRWTVLLAGLLLAVAGAFAVRSTPVDAIPDLSEDGVIVFADWPGHAPREVEDQVTYPLTRELQGLRGVRSVRSSSDFGSSTIHVILDGTATIAEGRRGVGERLVRAGASLPAGVVPRLGPDSPATGQIYWYSVEGRGYDLGRLRAIQDWYVRPQLASVPGVAEVASVGGYPIEYAVSVDPLRLRAMGITLRDAEEAVARSNASVGGHAIQKGNAEYLVSGNGWLGGGAADSAPAVVRDLEAVVLPAPGGKAVRLGEVADVAVAPGPRRGILEKDGTEVAGGVILMASGENPLEVTRRIKDRIHELEPGLPPGVVILPFYDRTPLIEGAIDSVRGTIVEAMLTATACVVVVLLHLRTSFVIALTLPLAVLGSFLVMAILRTLGLLDVQANIMSLAGIAISIGVLVDSSVVMAENVMHRLRDRFGDEPARGDLRAVVLPACREVGRPIFFSVLIMILSFLPVFSLGGIEGKMFRPLAITKTLALATVALLSVTLVPALCTVFIRGRIRGEMSSPLVRGVVEVYRPVLAYLLDSPGALAWVIGMTFVVGLAPIGSRPLLLACLGAAIVVVGLVVKGRVARAAALLSLTAAALAAESGMTPIAREFLVPLDEGMIMDMPITVPRASVAESADDLKARDMILCRFPEVDMVVGKAGRAETPTDPAPMDMIETMVNFRPRELWPRRSLDPRDASRMARRVLDRLVADGLVQPPADREGAAEEALADILTRLDVQLREFAYLRNVEFQRDQASNLGPPSHDGLTPGQLALWRAHVRGLDADLVDRAAEVFTRLAVEELLSRLGSTDPDIDASLAKLREHRARPPAVVAHHHAGGSHAMSRPLEAPDLPTIPQLEPIQGELSAEFRRGLVLWRKGPSDLMGFRGELDRAVQVPGWSNIWTMPIQNRVDMLATGVNTTIGVRVLGRSLDDVVATSEAIAAVLKSVPGAADVVADPIRGKGYLEIRPDREKAANLGVSVGDMNDAIEVALGGRVVTSTVEGRERHPVRVRYARDFREDEASARKILVPAVNRRPDGSPRFVPLEEVADIRIGEGPATIKGEDGLLRNYVRLNVRGRGVVDFVEEARRIVAEKVPLPTGVAVDWTGQFEHEVRARRTLSILMPTVLLIILGILYWTYHDLADAALMVLAVPGAIAGGVFFQWLLGFPFSVTVWIGYLACFGMATSTGIIMLVYLRDAVESRGGLASMTEDDLRRATLDGAVHRLRPKLLTEGTTILGLAPILWADGPGADVIRPMAAPVLGGLLIADEVIDLLLPVLFYHVRRRRLARLREGRPGITLSTAPLQANPDGLARV</sequence>
<feature type="transmembrane region" description="Helical" evidence="1">
    <location>
        <begin position="343"/>
        <end position="363"/>
    </location>
</feature>
<keyword evidence="1" id="KW-0812">Transmembrane</keyword>
<proteinExistence type="predicted"/>
<feature type="transmembrane region" description="Helical" evidence="1">
    <location>
        <begin position="457"/>
        <end position="477"/>
    </location>
</feature>
<dbReference type="Pfam" id="PF00873">
    <property type="entry name" value="ACR_tran"/>
    <property type="match status" value="2"/>
</dbReference>
<accession>A0A5B9W6N9</accession>
<feature type="transmembrane region" description="Helical" evidence="1">
    <location>
        <begin position="1173"/>
        <end position="1194"/>
    </location>
</feature>
<feature type="transmembrane region" description="Helical" evidence="1">
    <location>
        <begin position="401"/>
        <end position="422"/>
    </location>
</feature>
<gene>
    <name evidence="2" type="primary">cusA_1</name>
    <name evidence="2" type="ORF">OJF2_41940</name>
</gene>
<feature type="transmembrane region" description="Helical" evidence="1">
    <location>
        <begin position="1259"/>
        <end position="1281"/>
    </location>
</feature>
<feature type="transmembrane region" description="Helical" evidence="1">
    <location>
        <begin position="535"/>
        <end position="559"/>
    </location>
</feature>
<dbReference type="PRINTS" id="PR00702">
    <property type="entry name" value="ACRIFLAVINRP"/>
</dbReference>
<dbReference type="SUPFAM" id="SSF82714">
    <property type="entry name" value="Multidrug efflux transporter AcrB TolC docking domain, DN and DC subdomains"/>
    <property type="match status" value="2"/>
</dbReference>
<dbReference type="EMBL" id="CP042997">
    <property type="protein sequence ID" value="QEH35641.1"/>
    <property type="molecule type" value="Genomic_DNA"/>
</dbReference>
<dbReference type="RefSeq" id="WP_148595421.1">
    <property type="nucleotide sequence ID" value="NZ_CP042997.1"/>
</dbReference>
<dbReference type="InterPro" id="IPR001036">
    <property type="entry name" value="Acrflvin-R"/>
</dbReference>
<protein>
    <submittedName>
        <fullName evidence="2">Cation efflux system protein CusA</fullName>
    </submittedName>
</protein>
<dbReference type="KEGG" id="agv:OJF2_41940"/>
<feature type="transmembrane region" description="Helical" evidence="1">
    <location>
        <begin position="1118"/>
        <end position="1137"/>
    </location>
</feature>
<dbReference type="SUPFAM" id="SSF82866">
    <property type="entry name" value="Multidrug efflux transporter AcrB transmembrane domain"/>
    <property type="match status" value="2"/>
</dbReference>
<keyword evidence="3" id="KW-1185">Reference proteome</keyword>
<reference evidence="2 3" key="1">
    <citation type="submission" date="2019-08" db="EMBL/GenBank/DDBJ databases">
        <title>Deep-cultivation of Planctomycetes and their phenomic and genomic characterization uncovers novel biology.</title>
        <authorList>
            <person name="Wiegand S."/>
            <person name="Jogler M."/>
            <person name="Boedeker C."/>
            <person name="Pinto D."/>
            <person name="Vollmers J."/>
            <person name="Rivas-Marin E."/>
            <person name="Kohn T."/>
            <person name="Peeters S.H."/>
            <person name="Heuer A."/>
            <person name="Rast P."/>
            <person name="Oberbeckmann S."/>
            <person name="Bunk B."/>
            <person name="Jeske O."/>
            <person name="Meyerdierks A."/>
            <person name="Storesund J.E."/>
            <person name="Kallscheuer N."/>
            <person name="Luecker S."/>
            <person name="Lage O.M."/>
            <person name="Pohl T."/>
            <person name="Merkel B.J."/>
            <person name="Hornburger P."/>
            <person name="Mueller R.-W."/>
            <person name="Bruemmer F."/>
            <person name="Labrenz M."/>
            <person name="Spormann A.M."/>
            <person name="Op den Camp H."/>
            <person name="Overmann J."/>
            <person name="Amann R."/>
            <person name="Jetten M.S.M."/>
            <person name="Mascher T."/>
            <person name="Medema M.H."/>
            <person name="Devos D.P."/>
            <person name="Kaster A.-K."/>
            <person name="Ovreas L."/>
            <person name="Rohde M."/>
            <person name="Galperin M.Y."/>
            <person name="Jogler C."/>
        </authorList>
    </citation>
    <scope>NUCLEOTIDE SEQUENCE [LARGE SCALE GENOMIC DNA]</scope>
    <source>
        <strain evidence="2 3">OJF2</strain>
    </source>
</reference>
<keyword evidence="1" id="KW-1133">Transmembrane helix</keyword>
<dbReference type="Gene3D" id="1.20.1640.10">
    <property type="entry name" value="Multidrug efflux transporter AcrB transmembrane domain"/>
    <property type="match status" value="3"/>
</dbReference>
<evidence type="ECO:0000313" key="3">
    <source>
        <dbReference type="Proteomes" id="UP000324233"/>
    </source>
</evidence>
<keyword evidence="1" id="KW-0472">Membrane</keyword>